<proteinExistence type="predicted"/>
<reference evidence="1 2" key="1">
    <citation type="submission" date="2016-02" db="EMBL/GenBank/DDBJ databases">
        <title>Genome analysis of coral dinoflagellate symbionts highlights evolutionary adaptations to a symbiotic lifestyle.</title>
        <authorList>
            <person name="Aranda M."/>
            <person name="Li Y."/>
            <person name="Liew Y.J."/>
            <person name="Baumgarten S."/>
            <person name="Simakov O."/>
            <person name="Wilson M."/>
            <person name="Piel J."/>
            <person name="Ashoor H."/>
            <person name="Bougouffa S."/>
            <person name="Bajic V.B."/>
            <person name="Ryu T."/>
            <person name="Ravasi T."/>
            <person name="Bayer T."/>
            <person name="Micklem G."/>
            <person name="Kim H."/>
            <person name="Bhak J."/>
            <person name="Lajeunesse T.C."/>
            <person name="Voolstra C.R."/>
        </authorList>
    </citation>
    <scope>NUCLEOTIDE SEQUENCE [LARGE SCALE GENOMIC DNA]</scope>
    <source>
        <strain evidence="1 2">CCMP2467</strain>
    </source>
</reference>
<dbReference type="AlphaFoldDB" id="A0A1Q9DNB6"/>
<accession>A0A1Q9DNB6</accession>
<keyword evidence="2" id="KW-1185">Reference proteome</keyword>
<name>A0A1Q9DNB6_SYMMI</name>
<sequence length="79" mass="8340">MKNVACQPPVGQALRSVGCLPAAIISKPVADMSAMTSAAQNLSCLPTCADVRHHWEIKVPRSVPPYVLAVRDVLECGGL</sequence>
<comment type="caution">
    <text evidence="1">The sequence shown here is derived from an EMBL/GenBank/DDBJ whole genome shotgun (WGS) entry which is preliminary data.</text>
</comment>
<dbReference type="Proteomes" id="UP000186817">
    <property type="component" value="Unassembled WGS sequence"/>
</dbReference>
<protein>
    <submittedName>
        <fullName evidence="1">Uncharacterized protein</fullName>
    </submittedName>
</protein>
<dbReference type="EMBL" id="LSRX01000459">
    <property type="protein sequence ID" value="OLP96655.1"/>
    <property type="molecule type" value="Genomic_DNA"/>
</dbReference>
<evidence type="ECO:0000313" key="1">
    <source>
        <dbReference type="EMBL" id="OLP96655.1"/>
    </source>
</evidence>
<organism evidence="1 2">
    <name type="scientific">Symbiodinium microadriaticum</name>
    <name type="common">Dinoflagellate</name>
    <name type="synonym">Zooxanthella microadriatica</name>
    <dbReference type="NCBI Taxonomy" id="2951"/>
    <lineage>
        <taxon>Eukaryota</taxon>
        <taxon>Sar</taxon>
        <taxon>Alveolata</taxon>
        <taxon>Dinophyceae</taxon>
        <taxon>Suessiales</taxon>
        <taxon>Symbiodiniaceae</taxon>
        <taxon>Symbiodinium</taxon>
    </lineage>
</organism>
<evidence type="ECO:0000313" key="2">
    <source>
        <dbReference type="Proteomes" id="UP000186817"/>
    </source>
</evidence>
<gene>
    <name evidence="1" type="ORF">AK812_SmicGene21079</name>
</gene>